<dbReference type="PANTHER" id="PTHR43639:SF1">
    <property type="entry name" value="SHORT-CHAIN DEHYDROGENASE_REDUCTASE FAMILY PROTEIN"/>
    <property type="match status" value="1"/>
</dbReference>
<dbReference type="Proteomes" id="UP000238390">
    <property type="component" value="Chromosome"/>
</dbReference>
<keyword evidence="5" id="KW-1185">Reference proteome</keyword>
<comment type="similarity">
    <text evidence="1">Belongs to the short-chain dehydrogenases/reductases (SDR) family.</text>
</comment>
<dbReference type="AlphaFoldDB" id="A0A2R3IM91"/>
<evidence type="ECO:0000313" key="5">
    <source>
        <dbReference type="Proteomes" id="UP000238390"/>
    </source>
</evidence>
<feature type="domain" description="Ketoreductase" evidence="3">
    <location>
        <begin position="7"/>
        <end position="187"/>
    </location>
</feature>
<organism evidence="4 5">
    <name type="scientific">Pseudomonas paraeruginosa</name>
    <dbReference type="NCBI Taxonomy" id="2994495"/>
    <lineage>
        <taxon>Bacteria</taxon>
        <taxon>Pseudomonadati</taxon>
        <taxon>Pseudomonadota</taxon>
        <taxon>Gammaproteobacteria</taxon>
        <taxon>Pseudomonadales</taxon>
        <taxon>Pseudomonadaceae</taxon>
        <taxon>Pseudomonas</taxon>
    </lineage>
</organism>
<dbReference type="RefSeq" id="WP_012074350.1">
    <property type="nucleotide sequence ID" value="NZ_CP020560.1"/>
</dbReference>
<dbReference type="PANTHER" id="PTHR43639">
    <property type="entry name" value="OXIDOREDUCTASE, SHORT-CHAIN DEHYDROGENASE/REDUCTASE FAMILY (AFU_ORTHOLOGUE AFUA_5G02870)"/>
    <property type="match status" value="1"/>
</dbReference>
<evidence type="ECO:0000259" key="3">
    <source>
        <dbReference type="SMART" id="SM00822"/>
    </source>
</evidence>
<sequence>MRRLESRVALVTGAGQGIGRAIAEHFAAQGARVLLATRTASSGQATLAAIRAAGGEAELLAVDLGSRDAAERAVLATLERFGQLDILLHNAAAFAQCTLADLGDETLEQTLAVNLKSCFWLTQAALPALRRSLAGRVLVTSSVTGPRTAIAGLAHYAASKAGVNGFIRAAALELAGDGITVNGVEPGLIATPALGNLGDAGRLAAHIPLGRVGQPRDIAHAMLFLASDEASYITGQTLVVDGGALLPENGGLA</sequence>
<dbReference type="InterPro" id="IPR036291">
    <property type="entry name" value="NAD(P)-bd_dom_sf"/>
</dbReference>
<dbReference type="FunFam" id="3.40.50.720:FF:000084">
    <property type="entry name" value="Short-chain dehydrogenase reductase"/>
    <property type="match status" value="1"/>
</dbReference>
<dbReference type="Pfam" id="PF13561">
    <property type="entry name" value="adh_short_C2"/>
    <property type="match status" value="1"/>
</dbReference>
<dbReference type="NCBIfam" id="NF009468">
    <property type="entry name" value="PRK12826.1-4"/>
    <property type="match status" value="1"/>
</dbReference>
<dbReference type="SMART" id="SM00822">
    <property type="entry name" value="PKS_KR"/>
    <property type="match status" value="1"/>
</dbReference>
<gene>
    <name evidence="4" type="ORF">CSB93_2161</name>
</gene>
<dbReference type="InterPro" id="IPR002347">
    <property type="entry name" value="SDR_fam"/>
</dbReference>
<dbReference type="EMBL" id="CP027169">
    <property type="protein sequence ID" value="AVK03050.1"/>
    <property type="molecule type" value="Genomic_DNA"/>
</dbReference>
<dbReference type="PRINTS" id="PR00080">
    <property type="entry name" value="SDRFAMILY"/>
</dbReference>
<protein>
    <submittedName>
        <fullName evidence="4">KR domain protein</fullName>
    </submittedName>
</protein>
<name>A0A2R3IM91_9PSED</name>
<dbReference type="InterPro" id="IPR057326">
    <property type="entry name" value="KR_dom"/>
</dbReference>
<keyword evidence="2" id="KW-0560">Oxidoreductase</keyword>
<dbReference type="GO" id="GO:0016491">
    <property type="term" value="F:oxidoreductase activity"/>
    <property type="evidence" value="ECO:0007669"/>
    <property type="project" value="UniProtKB-KW"/>
</dbReference>
<accession>A0A2R3IM91</accession>
<dbReference type="SUPFAM" id="SSF51735">
    <property type="entry name" value="NAD(P)-binding Rossmann-fold domains"/>
    <property type="match status" value="1"/>
</dbReference>
<dbReference type="InterPro" id="IPR020904">
    <property type="entry name" value="Sc_DH/Rdtase_CS"/>
</dbReference>
<evidence type="ECO:0000256" key="2">
    <source>
        <dbReference type="ARBA" id="ARBA00023002"/>
    </source>
</evidence>
<evidence type="ECO:0000313" key="4">
    <source>
        <dbReference type="EMBL" id="AVK03050.1"/>
    </source>
</evidence>
<dbReference type="Gene3D" id="3.40.50.720">
    <property type="entry name" value="NAD(P)-binding Rossmann-like Domain"/>
    <property type="match status" value="1"/>
</dbReference>
<dbReference type="GeneID" id="77219360"/>
<proteinExistence type="inferred from homology"/>
<dbReference type="PRINTS" id="PR00081">
    <property type="entry name" value="GDHRDH"/>
</dbReference>
<reference evidence="4 5" key="1">
    <citation type="submission" date="2018-02" db="EMBL/GenBank/DDBJ databases">
        <title>FDA/CDC Antimicrobial Resistant Isolate Bank Genome Sequencing.</title>
        <authorList>
            <person name="Benahmed F.H."/>
            <person name="Lutgring J.D."/>
            <person name="Yoo B."/>
            <person name="Machado M."/>
            <person name="Brown A."/>
            <person name="McAllister G."/>
            <person name="Perry A."/>
            <person name="Halpin A.L."/>
            <person name="Vavikolanu K."/>
            <person name="Ott S."/>
            <person name="Zhao X."/>
            <person name="Tallon L.J."/>
            <person name="Sadzewicz L."/>
            <person name="Aluvathingal J."/>
            <person name="Nadendla S."/>
            <person name="Voskania-kordi A."/>
            <person name="Simonyan V."/>
            <person name="Patel J."/>
            <person name="Shawar R.M."/>
        </authorList>
    </citation>
    <scope>NUCLEOTIDE SEQUENCE [LARGE SCALE GENOMIC DNA]</scope>
    <source>
        <strain evidence="4 5">AR_0356</strain>
    </source>
</reference>
<evidence type="ECO:0000256" key="1">
    <source>
        <dbReference type="ARBA" id="ARBA00006484"/>
    </source>
</evidence>
<dbReference type="NCBIfam" id="NF005559">
    <property type="entry name" value="PRK07231.1"/>
    <property type="match status" value="1"/>
</dbReference>
<dbReference type="PROSITE" id="PS00061">
    <property type="entry name" value="ADH_SHORT"/>
    <property type="match status" value="1"/>
</dbReference>